<evidence type="ECO:0000256" key="1">
    <source>
        <dbReference type="ARBA" id="ARBA00022630"/>
    </source>
</evidence>
<gene>
    <name evidence="5" type="ORF">SAMN05443244_0422</name>
</gene>
<dbReference type="Gene3D" id="3.40.109.10">
    <property type="entry name" value="NADH Oxidase"/>
    <property type="match status" value="1"/>
</dbReference>
<dbReference type="InterPro" id="IPR000415">
    <property type="entry name" value="Nitroreductase-like"/>
</dbReference>
<dbReference type="InterPro" id="IPR029479">
    <property type="entry name" value="Nitroreductase"/>
</dbReference>
<name>A0A1H4J9H6_9BACT</name>
<dbReference type="Pfam" id="PF00881">
    <property type="entry name" value="Nitroreductase"/>
    <property type="match status" value="1"/>
</dbReference>
<proteinExistence type="predicted"/>
<dbReference type="EMBL" id="FNSD01000001">
    <property type="protein sequence ID" value="SEB42232.1"/>
    <property type="molecule type" value="Genomic_DNA"/>
</dbReference>
<keyword evidence="2" id="KW-0288">FMN</keyword>
<dbReference type="Proteomes" id="UP000182409">
    <property type="component" value="Unassembled WGS sequence"/>
</dbReference>
<keyword evidence="3" id="KW-0560">Oxidoreductase</keyword>
<dbReference type="InterPro" id="IPR050627">
    <property type="entry name" value="Nitroreductase/BluB"/>
</dbReference>
<evidence type="ECO:0000256" key="3">
    <source>
        <dbReference type="ARBA" id="ARBA00023002"/>
    </source>
</evidence>
<dbReference type="SUPFAM" id="SSF55469">
    <property type="entry name" value="FMN-dependent nitroreductase-like"/>
    <property type="match status" value="1"/>
</dbReference>
<evidence type="ECO:0000313" key="6">
    <source>
        <dbReference type="Proteomes" id="UP000182409"/>
    </source>
</evidence>
<sequence>MDCIETIRNRRSVRSFSDRSVNAATVQDLIEAASMAPSARNAQPVAFWTFLDADSIEALGHQVKNWIMQHPPNEPFTSPMRPVLSAADYRVFYGAPVLILVLATSRQADTRDACCLAAENLMLAARSAGLGSAWVGIATDYFELPETKRKLAIPESYTVVAPLVLGYPTAWPAPTARRAPEVRWCALPHPSHLA</sequence>
<protein>
    <submittedName>
        <fullName evidence="5">Nitroreductase</fullName>
    </submittedName>
</protein>
<evidence type="ECO:0000313" key="5">
    <source>
        <dbReference type="EMBL" id="SEB42232.1"/>
    </source>
</evidence>
<reference evidence="5 6" key="1">
    <citation type="submission" date="2016-10" db="EMBL/GenBank/DDBJ databases">
        <authorList>
            <person name="de Groot N.N."/>
        </authorList>
    </citation>
    <scope>NUCLEOTIDE SEQUENCE [LARGE SCALE GENOMIC DNA]</scope>
    <source>
        <strain evidence="5 6">AB35.6</strain>
    </source>
</reference>
<dbReference type="PANTHER" id="PTHR23026:SF90">
    <property type="entry name" value="IODOTYROSINE DEIODINASE 1"/>
    <property type="match status" value="1"/>
</dbReference>
<organism evidence="5 6">
    <name type="scientific">Terriglobus roseus</name>
    <dbReference type="NCBI Taxonomy" id="392734"/>
    <lineage>
        <taxon>Bacteria</taxon>
        <taxon>Pseudomonadati</taxon>
        <taxon>Acidobacteriota</taxon>
        <taxon>Terriglobia</taxon>
        <taxon>Terriglobales</taxon>
        <taxon>Acidobacteriaceae</taxon>
        <taxon>Terriglobus</taxon>
    </lineage>
</organism>
<feature type="domain" description="Nitroreductase" evidence="4">
    <location>
        <begin position="7"/>
        <end position="167"/>
    </location>
</feature>
<dbReference type="RefSeq" id="WP_244501921.1">
    <property type="nucleotide sequence ID" value="NZ_FNSD01000001.1"/>
</dbReference>
<evidence type="ECO:0000256" key="2">
    <source>
        <dbReference type="ARBA" id="ARBA00022643"/>
    </source>
</evidence>
<keyword evidence="1" id="KW-0285">Flavoprotein</keyword>
<dbReference type="PANTHER" id="PTHR23026">
    <property type="entry name" value="NADPH NITROREDUCTASE"/>
    <property type="match status" value="1"/>
</dbReference>
<dbReference type="AlphaFoldDB" id="A0A1H4J9H6"/>
<dbReference type="GO" id="GO:0016491">
    <property type="term" value="F:oxidoreductase activity"/>
    <property type="evidence" value="ECO:0007669"/>
    <property type="project" value="UniProtKB-KW"/>
</dbReference>
<accession>A0A1H4J9H6</accession>
<evidence type="ECO:0000259" key="4">
    <source>
        <dbReference type="Pfam" id="PF00881"/>
    </source>
</evidence>